<dbReference type="PROSITE" id="PS50082">
    <property type="entry name" value="WD_REPEATS_2"/>
    <property type="match status" value="1"/>
</dbReference>
<evidence type="ECO:0000313" key="4">
    <source>
        <dbReference type="Proteomes" id="UP000728185"/>
    </source>
</evidence>
<dbReference type="AlphaFoldDB" id="A0A8E0RTG0"/>
<dbReference type="PANTHER" id="PTHR19932">
    <property type="entry name" value="WD REPEAT AND HMG-BOX DNA BINDING PROTEIN"/>
    <property type="match status" value="1"/>
</dbReference>
<feature type="domain" description="WDHD1 first WD40" evidence="2">
    <location>
        <begin position="10"/>
        <end position="191"/>
    </location>
</feature>
<dbReference type="Pfam" id="PF24817">
    <property type="entry name" value="WD40_WDHD1_1st"/>
    <property type="match status" value="1"/>
</dbReference>
<dbReference type="PANTHER" id="PTHR19932:SF10">
    <property type="entry name" value="WD REPEAT AND HMG-BOX DNA-BINDING PROTEIN 1"/>
    <property type="match status" value="1"/>
</dbReference>
<dbReference type="SUPFAM" id="SSF50978">
    <property type="entry name" value="WD40 repeat-like"/>
    <property type="match status" value="1"/>
</dbReference>
<dbReference type="SMART" id="SM00320">
    <property type="entry name" value="WD40"/>
    <property type="match status" value="2"/>
</dbReference>
<protein>
    <submittedName>
        <fullName evidence="3">WD repeat and HMG box DNA binding protein 1</fullName>
    </submittedName>
</protein>
<evidence type="ECO:0000313" key="3">
    <source>
        <dbReference type="EMBL" id="KAA0190423.1"/>
    </source>
</evidence>
<dbReference type="PROSITE" id="PS50294">
    <property type="entry name" value="WD_REPEATS_REGION"/>
    <property type="match status" value="1"/>
</dbReference>
<dbReference type="Gene3D" id="2.130.10.10">
    <property type="entry name" value="YVTN repeat-like/Quinoprotein amine dehydrogenase"/>
    <property type="match status" value="1"/>
</dbReference>
<proteinExistence type="predicted"/>
<dbReference type="InterPro" id="IPR015943">
    <property type="entry name" value="WD40/YVTN_repeat-like_dom_sf"/>
</dbReference>
<dbReference type="InterPro" id="IPR036322">
    <property type="entry name" value="WD40_repeat_dom_sf"/>
</dbReference>
<dbReference type="OrthoDB" id="427368at2759"/>
<dbReference type="GO" id="GO:0006261">
    <property type="term" value="P:DNA-templated DNA replication"/>
    <property type="evidence" value="ECO:0007669"/>
    <property type="project" value="TreeGrafter"/>
</dbReference>
<reference evidence="3" key="1">
    <citation type="submission" date="2019-05" db="EMBL/GenBank/DDBJ databases">
        <title>Annotation for the trematode Fasciolopsis buski.</title>
        <authorList>
            <person name="Choi Y.-J."/>
        </authorList>
    </citation>
    <scope>NUCLEOTIDE SEQUENCE</scope>
    <source>
        <strain evidence="3">HT</strain>
        <tissue evidence="3">Whole worm</tissue>
    </source>
</reference>
<dbReference type="InterPro" id="IPR001680">
    <property type="entry name" value="WD40_rpt"/>
</dbReference>
<dbReference type="Proteomes" id="UP000728185">
    <property type="component" value="Unassembled WGS sequence"/>
</dbReference>
<dbReference type="GO" id="GO:0006281">
    <property type="term" value="P:DNA repair"/>
    <property type="evidence" value="ECO:0007669"/>
    <property type="project" value="TreeGrafter"/>
</dbReference>
<organism evidence="3 4">
    <name type="scientific">Fasciolopsis buskii</name>
    <dbReference type="NCBI Taxonomy" id="27845"/>
    <lineage>
        <taxon>Eukaryota</taxon>
        <taxon>Metazoa</taxon>
        <taxon>Spiralia</taxon>
        <taxon>Lophotrochozoa</taxon>
        <taxon>Platyhelminthes</taxon>
        <taxon>Trematoda</taxon>
        <taxon>Digenea</taxon>
        <taxon>Plagiorchiida</taxon>
        <taxon>Echinostomata</taxon>
        <taxon>Echinostomatoidea</taxon>
        <taxon>Fasciolidae</taxon>
        <taxon>Fasciolopsis</taxon>
    </lineage>
</organism>
<comment type="caution">
    <text evidence="3">The sequence shown here is derived from an EMBL/GenBank/DDBJ whole genome shotgun (WGS) entry which is preliminary data.</text>
</comment>
<dbReference type="GO" id="GO:0003682">
    <property type="term" value="F:chromatin binding"/>
    <property type="evidence" value="ECO:0007669"/>
    <property type="project" value="TreeGrafter"/>
</dbReference>
<accession>A0A8E0RTG0</accession>
<feature type="repeat" description="WD" evidence="1">
    <location>
        <begin position="122"/>
        <end position="163"/>
    </location>
</feature>
<evidence type="ECO:0000259" key="2">
    <source>
        <dbReference type="Pfam" id="PF24817"/>
    </source>
</evidence>
<gene>
    <name evidence="3" type="ORF">FBUS_09578</name>
</gene>
<evidence type="ECO:0000256" key="1">
    <source>
        <dbReference type="PROSITE-ProRule" id="PRU00221"/>
    </source>
</evidence>
<sequence length="192" mass="21121">MFLASKLLVIDYQFRRIVSGGLDGKVKISQLLDDPSPLEHVIGERINAIVCRGDTIILATEGTYVHMIQAEDGLPDGVATRFTAEVNDLATNKDMSKLVSCSSDFMIKIVDFNNSVEREFVLEGHKAPVLSVSIDPLDIFIASSSCDGTIRIWRVDQRKEVKCVRALSPCSDPTLALSCCRLCWQSISGQVT</sequence>
<name>A0A8E0RTG0_9TREM</name>
<dbReference type="GO" id="GO:0000278">
    <property type="term" value="P:mitotic cell cycle"/>
    <property type="evidence" value="ECO:0007669"/>
    <property type="project" value="TreeGrafter"/>
</dbReference>
<keyword evidence="1" id="KW-0853">WD repeat</keyword>
<dbReference type="GO" id="GO:0043596">
    <property type="term" value="C:nuclear replication fork"/>
    <property type="evidence" value="ECO:0007669"/>
    <property type="project" value="TreeGrafter"/>
</dbReference>
<dbReference type="EMBL" id="LUCM01007095">
    <property type="protein sequence ID" value="KAA0190423.1"/>
    <property type="molecule type" value="Genomic_DNA"/>
</dbReference>
<dbReference type="InterPro" id="IPR057646">
    <property type="entry name" value="WD40_WDHD1_1st"/>
</dbReference>
<keyword evidence="4" id="KW-1185">Reference proteome</keyword>